<keyword evidence="6" id="KW-1185">Reference proteome</keyword>
<gene>
    <name evidence="5" type="ORF">BJ975_002605</name>
    <name evidence="4" type="ORF">IDH50_07710</name>
</gene>
<dbReference type="AlphaFoldDB" id="A0A8I0KIN0"/>
<evidence type="ECO:0000259" key="3">
    <source>
        <dbReference type="Pfam" id="PF22725"/>
    </source>
</evidence>
<feature type="domain" description="GFO/IDH/MocA-like oxidoreductase" evidence="3">
    <location>
        <begin position="145"/>
        <end position="277"/>
    </location>
</feature>
<dbReference type="GO" id="GO:0016491">
    <property type="term" value="F:oxidoreductase activity"/>
    <property type="evidence" value="ECO:0007669"/>
    <property type="project" value="UniProtKB-KW"/>
</dbReference>
<reference evidence="4" key="2">
    <citation type="submission" date="2020-09" db="EMBL/GenBank/DDBJ databases">
        <title>Novel species in genus Aeromicrobium.</title>
        <authorList>
            <person name="Zhang G."/>
        </authorList>
    </citation>
    <scope>NUCLEOTIDE SEQUENCE</scope>
    <source>
        <strain evidence="4">SSW1-57</strain>
    </source>
</reference>
<dbReference type="Proteomes" id="UP000659061">
    <property type="component" value="Unassembled WGS sequence"/>
</dbReference>
<evidence type="ECO:0000313" key="5">
    <source>
        <dbReference type="EMBL" id="NYI39230.1"/>
    </source>
</evidence>
<dbReference type="Pfam" id="PF01408">
    <property type="entry name" value="GFO_IDH_MocA"/>
    <property type="match status" value="1"/>
</dbReference>
<name>A0A8I0KIN0_9ACTN</name>
<dbReference type="EMBL" id="JACBZN010000001">
    <property type="protein sequence ID" value="NYI39230.1"/>
    <property type="molecule type" value="Genomic_DNA"/>
</dbReference>
<dbReference type="PANTHER" id="PTHR43818:SF11">
    <property type="entry name" value="BCDNA.GH03377"/>
    <property type="match status" value="1"/>
</dbReference>
<dbReference type="Pfam" id="PF22725">
    <property type="entry name" value="GFO_IDH_MocA_C3"/>
    <property type="match status" value="1"/>
</dbReference>
<feature type="domain" description="Gfo/Idh/MocA-like oxidoreductase N-terminal" evidence="2">
    <location>
        <begin position="6"/>
        <end position="125"/>
    </location>
</feature>
<dbReference type="Gene3D" id="3.30.360.10">
    <property type="entry name" value="Dihydrodipicolinate Reductase, domain 2"/>
    <property type="match status" value="1"/>
</dbReference>
<dbReference type="InterPro" id="IPR036291">
    <property type="entry name" value="NAD(P)-bd_dom_sf"/>
</dbReference>
<dbReference type="Proteomes" id="UP000587211">
    <property type="component" value="Unassembled WGS sequence"/>
</dbReference>
<comment type="caution">
    <text evidence="4">The sequence shown here is derived from an EMBL/GenBank/DDBJ whole genome shotgun (WGS) entry which is preliminary data.</text>
</comment>
<protein>
    <submittedName>
        <fullName evidence="5">Dehydrogenase</fullName>
    </submittedName>
    <submittedName>
        <fullName evidence="4">Gfo/Idh/MocA family oxidoreductase</fullName>
    </submittedName>
</protein>
<evidence type="ECO:0000313" key="7">
    <source>
        <dbReference type="Proteomes" id="UP000659061"/>
    </source>
</evidence>
<evidence type="ECO:0000259" key="2">
    <source>
        <dbReference type="Pfam" id="PF01408"/>
    </source>
</evidence>
<accession>A0A8I0KIN0</accession>
<reference evidence="5 6" key="1">
    <citation type="submission" date="2020-07" db="EMBL/GenBank/DDBJ databases">
        <title>Sequencing the genomes of 1000 actinobacteria strains.</title>
        <authorList>
            <person name="Klenk H.-P."/>
        </authorList>
    </citation>
    <scope>NUCLEOTIDE SEQUENCE [LARGE SCALE GENOMIC DNA]</scope>
    <source>
        <strain evidence="5 6">DSM 19087</strain>
    </source>
</reference>
<proteinExistence type="predicted"/>
<dbReference type="InterPro" id="IPR000683">
    <property type="entry name" value="Gfo/Idh/MocA-like_OxRdtase_N"/>
</dbReference>
<dbReference type="SUPFAM" id="SSF51735">
    <property type="entry name" value="NAD(P)-binding Rossmann-fold domains"/>
    <property type="match status" value="1"/>
</dbReference>
<evidence type="ECO:0000256" key="1">
    <source>
        <dbReference type="ARBA" id="ARBA00023002"/>
    </source>
</evidence>
<sequence>MSARELRVAAIGYSFMGRAHSNAWRNVGAFHPDLPAVTQQVLVGRDESAVRGAAHQLGWREWATDWRDVVTRDDVDVVDVCTPGHLHHEIALAALRAGKHVVVEKPLTNTIDQSVELVAAAQEARSRGVRSMVGFNYRCVPALALAREVIAEGRIGEVRQVRASYLQDWLVDPDAPMTWRLRKEQAGSGVLGDLGSHVVDQVRFLLDDEIASASGRLETFVGSRPGPAGPEDVTVDDAAWALLGTGRGAVVSLEVSRMAAGRKNALQIEVYGSRGSVAFDLERLNELWVDTGQGRTRVLVTEPDHPHLAAWWPPGHVLGWDHTFTTQAAGFLSAIASGVDPAPSFEDGLAVQRVLDAIERSAVAGRGTVELARS</sequence>
<dbReference type="SUPFAM" id="SSF55347">
    <property type="entry name" value="Glyceraldehyde-3-phosphate dehydrogenase-like, C-terminal domain"/>
    <property type="match status" value="1"/>
</dbReference>
<evidence type="ECO:0000313" key="6">
    <source>
        <dbReference type="Proteomes" id="UP000587211"/>
    </source>
</evidence>
<keyword evidence="1" id="KW-0560">Oxidoreductase</keyword>
<dbReference type="EMBL" id="JACWMT010000001">
    <property type="protein sequence ID" value="MBD1270112.1"/>
    <property type="molecule type" value="Genomic_DNA"/>
</dbReference>
<evidence type="ECO:0000313" key="4">
    <source>
        <dbReference type="EMBL" id="MBD1270112.1"/>
    </source>
</evidence>
<dbReference type="PANTHER" id="PTHR43818">
    <property type="entry name" value="BCDNA.GH03377"/>
    <property type="match status" value="1"/>
</dbReference>
<dbReference type="InterPro" id="IPR050463">
    <property type="entry name" value="Gfo/Idh/MocA_oxidrdct_glycsds"/>
</dbReference>
<organism evidence="4 7">
    <name type="scientific">Aeromicrobium tamlense</name>
    <dbReference type="NCBI Taxonomy" id="375541"/>
    <lineage>
        <taxon>Bacteria</taxon>
        <taxon>Bacillati</taxon>
        <taxon>Actinomycetota</taxon>
        <taxon>Actinomycetes</taxon>
        <taxon>Propionibacteriales</taxon>
        <taxon>Nocardioidaceae</taxon>
        <taxon>Aeromicrobium</taxon>
    </lineage>
</organism>
<dbReference type="InterPro" id="IPR055170">
    <property type="entry name" value="GFO_IDH_MocA-like_dom"/>
</dbReference>
<dbReference type="Gene3D" id="3.40.50.720">
    <property type="entry name" value="NAD(P)-binding Rossmann-like Domain"/>
    <property type="match status" value="1"/>
</dbReference>
<dbReference type="GO" id="GO:0000166">
    <property type="term" value="F:nucleotide binding"/>
    <property type="evidence" value="ECO:0007669"/>
    <property type="project" value="InterPro"/>
</dbReference>
<dbReference type="RefSeq" id="WP_179426647.1">
    <property type="nucleotide sequence ID" value="NZ_BAAAMP010000002.1"/>
</dbReference>